<reference evidence="2 3" key="1">
    <citation type="submission" date="2021-06" db="EMBL/GenBank/DDBJ databases">
        <title>Caerostris extrusa draft genome.</title>
        <authorList>
            <person name="Kono N."/>
            <person name="Arakawa K."/>
        </authorList>
    </citation>
    <scope>NUCLEOTIDE SEQUENCE [LARGE SCALE GENOMIC DNA]</scope>
</reference>
<dbReference type="EMBL" id="BPLR01003856">
    <property type="protein sequence ID" value="GIX89394.1"/>
    <property type="molecule type" value="Genomic_DNA"/>
</dbReference>
<evidence type="ECO:0000256" key="1">
    <source>
        <dbReference type="SAM" id="MobiDB-lite"/>
    </source>
</evidence>
<proteinExistence type="predicted"/>
<evidence type="ECO:0000313" key="2">
    <source>
        <dbReference type="EMBL" id="GIX89394.1"/>
    </source>
</evidence>
<evidence type="ECO:0000313" key="3">
    <source>
        <dbReference type="Proteomes" id="UP001054945"/>
    </source>
</evidence>
<sequence>MGIYARMRGVPFVLPRNLFLCSRRLPSRSVISAAGHCSCSRPRGPFSVGRTFRRNAIGKRSRPGGDRLGPENGQGPRGSSLSHPRKTLLFHYWTSWRQWLGAASLASPRHLQKKI</sequence>
<organism evidence="2 3">
    <name type="scientific">Caerostris extrusa</name>
    <name type="common">Bark spider</name>
    <name type="synonym">Caerostris bankana</name>
    <dbReference type="NCBI Taxonomy" id="172846"/>
    <lineage>
        <taxon>Eukaryota</taxon>
        <taxon>Metazoa</taxon>
        <taxon>Ecdysozoa</taxon>
        <taxon>Arthropoda</taxon>
        <taxon>Chelicerata</taxon>
        <taxon>Arachnida</taxon>
        <taxon>Araneae</taxon>
        <taxon>Araneomorphae</taxon>
        <taxon>Entelegynae</taxon>
        <taxon>Araneoidea</taxon>
        <taxon>Araneidae</taxon>
        <taxon>Caerostris</taxon>
    </lineage>
</organism>
<comment type="caution">
    <text evidence="2">The sequence shown here is derived from an EMBL/GenBank/DDBJ whole genome shotgun (WGS) entry which is preliminary data.</text>
</comment>
<name>A0AAV4NX70_CAEEX</name>
<feature type="compositionally biased region" description="Basic residues" evidence="1">
    <location>
        <begin position="51"/>
        <end position="62"/>
    </location>
</feature>
<dbReference type="Proteomes" id="UP001054945">
    <property type="component" value="Unassembled WGS sequence"/>
</dbReference>
<feature type="region of interest" description="Disordered" evidence="1">
    <location>
        <begin position="50"/>
        <end position="83"/>
    </location>
</feature>
<gene>
    <name evidence="2" type="ORF">CEXT_99151</name>
</gene>
<protein>
    <submittedName>
        <fullName evidence="2">Uncharacterized protein</fullName>
    </submittedName>
</protein>
<keyword evidence="3" id="KW-1185">Reference proteome</keyword>
<dbReference type="AlphaFoldDB" id="A0AAV4NX70"/>
<accession>A0AAV4NX70</accession>